<evidence type="ECO:0000313" key="2">
    <source>
        <dbReference type="EMBL" id="CAB3409128.1"/>
    </source>
</evidence>
<comment type="caution">
    <text evidence="2">The sequence shown here is derived from an EMBL/GenBank/DDBJ whole genome shotgun (WGS) entry which is preliminary data.</text>
</comment>
<dbReference type="AlphaFoldDB" id="A0A8S1FA02"/>
<dbReference type="Proteomes" id="UP000494206">
    <property type="component" value="Unassembled WGS sequence"/>
</dbReference>
<sequence length="225" mass="25844">MQIEPFVCIHEDANLHTSPIESIRPRKKRMSILSQNVSKLPAAVSVNHDDQLSSVTRRFDAFIANLEGIDRLHFDVISLMQTFAYSILTVDDAYLPIRIKEIYTQLHTMCNSYKRGFHVLIDSFLPEVNAFYELEVELSTIKNATIAEVRRKELLMHLVLMNLGCVFGQVIRRRGMENDEDGDEEEEEDEEEEIMEHTDTTDDSSDDEIEADDTESSSDEIDVVN</sequence>
<accession>A0A8S1FA02</accession>
<feature type="compositionally biased region" description="Acidic residues" evidence="1">
    <location>
        <begin position="178"/>
        <end position="194"/>
    </location>
</feature>
<reference evidence="2 3" key="1">
    <citation type="submission" date="2020-04" db="EMBL/GenBank/DDBJ databases">
        <authorList>
            <person name="Laetsch R D."/>
            <person name="Stevens L."/>
            <person name="Kumar S."/>
            <person name="Blaxter L. M."/>
        </authorList>
    </citation>
    <scope>NUCLEOTIDE SEQUENCE [LARGE SCALE GENOMIC DNA]</scope>
</reference>
<evidence type="ECO:0000256" key="1">
    <source>
        <dbReference type="SAM" id="MobiDB-lite"/>
    </source>
</evidence>
<keyword evidence="3" id="KW-1185">Reference proteome</keyword>
<feature type="region of interest" description="Disordered" evidence="1">
    <location>
        <begin position="176"/>
        <end position="225"/>
    </location>
</feature>
<name>A0A8S1FA02_9PELO</name>
<protein>
    <submittedName>
        <fullName evidence="2">Uncharacterized protein</fullName>
    </submittedName>
</protein>
<dbReference type="EMBL" id="CADEPM010000008">
    <property type="protein sequence ID" value="CAB3409128.1"/>
    <property type="molecule type" value="Genomic_DNA"/>
</dbReference>
<evidence type="ECO:0000313" key="3">
    <source>
        <dbReference type="Proteomes" id="UP000494206"/>
    </source>
</evidence>
<organism evidence="2 3">
    <name type="scientific">Caenorhabditis bovis</name>
    <dbReference type="NCBI Taxonomy" id="2654633"/>
    <lineage>
        <taxon>Eukaryota</taxon>
        <taxon>Metazoa</taxon>
        <taxon>Ecdysozoa</taxon>
        <taxon>Nematoda</taxon>
        <taxon>Chromadorea</taxon>
        <taxon>Rhabditida</taxon>
        <taxon>Rhabditina</taxon>
        <taxon>Rhabditomorpha</taxon>
        <taxon>Rhabditoidea</taxon>
        <taxon>Rhabditidae</taxon>
        <taxon>Peloderinae</taxon>
        <taxon>Caenorhabditis</taxon>
    </lineage>
</organism>
<feature type="compositionally biased region" description="Acidic residues" evidence="1">
    <location>
        <begin position="201"/>
        <end position="225"/>
    </location>
</feature>
<gene>
    <name evidence="2" type="ORF">CBOVIS_LOCUS10818</name>
</gene>
<proteinExistence type="predicted"/>